<proteinExistence type="predicted"/>
<reference evidence="2" key="1">
    <citation type="submission" date="2023-06" db="EMBL/GenBank/DDBJ databases">
        <authorList>
            <person name="Kurt Z."/>
        </authorList>
    </citation>
    <scope>NUCLEOTIDE SEQUENCE</scope>
</reference>
<accession>A0AA86QS37</accession>
<name>A0AA86QS37_9EUKA</name>
<evidence type="ECO:0000313" key="4">
    <source>
        <dbReference type="EMBL" id="CAL6042625.1"/>
    </source>
</evidence>
<evidence type="ECO:0000313" key="2">
    <source>
        <dbReference type="EMBL" id="CAI9963600.1"/>
    </source>
</evidence>
<dbReference type="Proteomes" id="UP001642409">
    <property type="component" value="Unassembled WGS sequence"/>
</dbReference>
<protein>
    <submittedName>
        <fullName evidence="3">Hypothetical_protein</fullName>
    </submittedName>
</protein>
<evidence type="ECO:0000313" key="1">
    <source>
        <dbReference type="EMBL" id="CAI9944269.1"/>
    </source>
</evidence>
<gene>
    <name evidence="3" type="ORF">HINF_LOCUS27389</name>
    <name evidence="1" type="ORF">HINF_LOCUS31914</name>
    <name evidence="4" type="ORF">HINF_LOCUS39682</name>
    <name evidence="2" type="ORF">HINF_LOCUS51245</name>
</gene>
<dbReference type="EMBL" id="CATOUU010000969">
    <property type="protein sequence ID" value="CAI9963600.1"/>
    <property type="molecule type" value="Genomic_DNA"/>
</dbReference>
<sequence length="166" mass="20114">MSPLIRNSITYLAKSQIRVLQIRQSGQYYLTKLQQKDFTSQDPKQLIDIIKSLEYLNKVNFWKYIQKLSNKTINSVQMYFKHEFCSIQYSYKLTEEDKQYMDKVLTKNGSLLTTIITKQLLESYFNDKEVFPRNIYKYVYHWQTYNKKSQNISHEEENTFNQEILE</sequence>
<keyword evidence="5" id="KW-1185">Reference proteome</keyword>
<dbReference type="AlphaFoldDB" id="A0AA86QS37"/>
<dbReference type="EMBL" id="CAXDID020000085">
    <property type="protein sequence ID" value="CAL6020353.1"/>
    <property type="molecule type" value="Genomic_DNA"/>
</dbReference>
<dbReference type="EMBL" id="CAXDID020000154">
    <property type="protein sequence ID" value="CAL6042625.1"/>
    <property type="molecule type" value="Genomic_DNA"/>
</dbReference>
<evidence type="ECO:0000313" key="3">
    <source>
        <dbReference type="EMBL" id="CAL6020353.1"/>
    </source>
</evidence>
<evidence type="ECO:0000313" key="5">
    <source>
        <dbReference type="Proteomes" id="UP001642409"/>
    </source>
</evidence>
<dbReference type="EMBL" id="CATOUU010000722">
    <property type="protein sequence ID" value="CAI9944269.1"/>
    <property type="molecule type" value="Genomic_DNA"/>
</dbReference>
<reference evidence="3 5" key="2">
    <citation type="submission" date="2024-07" db="EMBL/GenBank/DDBJ databases">
        <authorList>
            <person name="Akdeniz Z."/>
        </authorList>
    </citation>
    <scope>NUCLEOTIDE SEQUENCE [LARGE SCALE GENOMIC DNA]</scope>
</reference>
<comment type="caution">
    <text evidence="2">The sequence shown here is derived from an EMBL/GenBank/DDBJ whole genome shotgun (WGS) entry which is preliminary data.</text>
</comment>
<organism evidence="2">
    <name type="scientific">Hexamita inflata</name>
    <dbReference type="NCBI Taxonomy" id="28002"/>
    <lineage>
        <taxon>Eukaryota</taxon>
        <taxon>Metamonada</taxon>
        <taxon>Diplomonadida</taxon>
        <taxon>Hexamitidae</taxon>
        <taxon>Hexamitinae</taxon>
        <taxon>Hexamita</taxon>
    </lineage>
</organism>